<feature type="domain" description="CRAL-TRIO" evidence="1">
    <location>
        <begin position="62"/>
        <end position="119"/>
    </location>
</feature>
<dbReference type="PROSITE" id="PS50191">
    <property type="entry name" value="CRAL_TRIO"/>
    <property type="match status" value="1"/>
</dbReference>
<dbReference type="InterPro" id="IPR001251">
    <property type="entry name" value="CRAL-TRIO_dom"/>
</dbReference>
<feature type="domain" description="GOLD" evidence="2">
    <location>
        <begin position="144"/>
        <end position="252"/>
    </location>
</feature>
<feature type="non-terminal residue" evidence="3">
    <location>
        <position position="1"/>
    </location>
</feature>
<evidence type="ECO:0000259" key="1">
    <source>
        <dbReference type="PROSITE" id="PS50191"/>
    </source>
</evidence>
<dbReference type="EMBL" id="JAFNEN010001167">
    <property type="protein sequence ID" value="KAG8174651.1"/>
    <property type="molecule type" value="Genomic_DNA"/>
</dbReference>
<dbReference type="SUPFAM" id="SSF101576">
    <property type="entry name" value="Supernatant protein factor (SPF), C-terminal domain"/>
    <property type="match status" value="1"/>
</dbReference>
<reference evidence="3 4" key="1">
    <citation type="journal article" date="2022" name="Nat. Ecol. Evol.">
        <title>A masculinizing supergene underlies an exaggerated male reproductive morph in a spider.</title>
        <authorList>
            <person name="Hendrickx F."/>
            <person name="De Corte Z."/>
            <person name="Sonet G."/>
            <person name="Van Belleghem S.M."/>
            <person name="Kostlbacher S."/>
            <person name="Vangestel C."/>
        </authorList>
    </citation>
    <scope>NUCLEOTIDE SEQUENCE [LARGE SCALE GENOMIC DNA]</scope>
    <source>
        <strain evidence="3">W744_W776</strain>
    </source>
</reference>
<dbReference type="InterPro" id="IPR051064">
    <property type="entry name" value="SEC14/CRAL-TRIO_domain"/>
</dbReference>
<comment type="caution">
    <text evidence="3">The sequence shown here is derived from an EMBL/GenBank/DDBJ whole genome shotgun (WGS) entry which is preliminary data.</text>
</comment>
<gene>
    <name evidence="3" type="ORF">JTE90_009289</name>
</gene>
<dbReference type="GO" id="GO:0005737">
    <property type="term" value="C:cytoplasm"/>
    <property type="evidence" value="ECO:0007669"/>
    <property type="project" value="TreeGrafter"/>
</dbReference>
<dbReference type="PANTHER" id="PTHR23324">
    <property type="entry name" value="SEC14 RELATED PROTEIN"/>
    <property type="match status" value="1"/>
</dbReference>
<dbReference type="Gene3D" id="3.40.525.10">
    <property type="entry name" value="CRAL-TRIO lipid binding domain"/>
    <property type="match status" value="2"/>
</dbReference>
<organism evidence="3 4">
    <name type="scientific">Oedothorax gibbosus</name>
    <dbReference type="NCBI Taxonomy" id="931172"/>
    <lineage>
        <taxon>Eukaryota</taxon>
        <taxon>Metazoa</taxon>
        <taxon>Ecdysozoa</taxon>
        <taxon>Arthropoda</taxon>
        <taxon>Chelicerata</taxon>
        <taxon>Arachnida</taxon>
        <taxon>Araneae</taxon>
        <taxon>Araneomorphae</taxon>
        <taxon>Entelegynae</taxon>
        <taxon>Araneoidea</taxon>
        <taxon>Linyphiidae</taxon>
        <taxon>Erigoninae</taxon>
        <taxon>Oedothorax</taxon>
    </lineage>
</organism>
<dbReference type="Proteomes" id="UP000827092">
    <property type="component" value="Unassembled WGS sequence"/>
</dbReference>
<dbReference type="Gene3D" id="2.60.120.680">
    <property type="entry name" value="GOLD domain"/>
    <property type="match status" value="1"/>
</dbReference>
<evidence type="ECO:0000313" key="3">
    <source>
        <dbReference type="EMBL" id="KAG8174651.1"/>
    </source>
</evidence>
<dbReference type="PANTHER" id="PTHR23324:SF83">
    <property type="entry name" value="SEC14-LIKE PROTEIN 2"/>
    <property type="match status" value="1"/>
</dbReference>
<proteinExistence type="predicted"/>
<sequence length="261" mass="30123">RQWDANKAEIMFKKCIQWRRQNNLKEYQQPEILQKYFHNMCIGNDKEGCPIIYIPIGKVDANAPSLFSIPYRIVKNFLAPETQEKIEFFSTEGWQEKLLELIDTDVLPAFMGGTRTDPDGNPYCKTLVMQMGIIDGSYYLAQDGDNSLAHVPGVNTLLVPRSSTKRILLRAENVGCVIEWEFEVKAGDIGFGLFLEKTPDERTPVVVLDRVDAKDCVVTGVYNCEKRGNYYAEFDNLYSWIKSKKILYIFKIYSNESWKRN</sequence>
<name>A0AAV6TSW6_9ARAC</name>
<dbReference type="SUPFAM" id="SSF52087">
    <property type="entry name" value="CRAL/TRIO domain"/>
    <property type="match status" value="1"/>
</dbReference>
<protein>
    <submittedName>
        <fullName evidence="3">Uncharacterized protein</fullName>
    </submittedName>
</protein>
<dbReference type="CDD" id="cd00170">
    <property type="entry name" value="SEC14"/>
    <property type="match status" value="1"/>
</dbReference>
<dbReference type="AlphaFoldDB" id="A0AAV6TSW6"/>
<evidence type="ECO:0000313" key="4">
    <source>
        <dbReference type="Proteomes" id="UP000827092"/>
    </source>
</evidence>
<accession>A0AAV6TSW6</accession>
<dbReference type="Pfam" id="PF00650">
    <property type="entry name" value="CRAL_TRIO"/>
    <property type="match status" value="1"/>
</dbReference>
<dbReference type="PROSITE" id="PS50866">
    <property type="entry name" value="GOLD"/>
    <property type="match status" value="1"/>
</dbReference>
<evidence type="ECO:0000259" key="2">
    <source>
        <dbReference type="PROSITE" id="PS50866"/>
    </source>
</evidence>
<dbReference type="InterPro" id="IPR036598">
    <property type="entry name" value="GOLD_dom_sf"/>
</dbReference>
<keyword evidence="4" id="KW-1185">Reference proteome</keyword>
<dbReference type="InterPro" id="IPR009038">
    <property type="entry name" value="GOLD_dom"/>
</dbReference>
<dbReference type="InterPro" id="IPR036865">
    <property type="entry name" value="CRAL-TRIO_dom_sf"/>
</dbReference>